<reference evidence="1 2" key="1">
    <citation type="journal article" date="2019" name="Genome Biol. Evol.">
        <title>Insights into the evolution of the New World diploid cottons (Gossypium, subgenus Houzingenia) based on genome sequencing.</title>
        <authorList>
            <person name="Grover C.E."/>
            <person name="Arick M.A. 2nd"/>
            <person name="Thrash A."/>
            <person name="Conover J.L."/>
            <person name="Sanders W.S."/>
            <person name="Peterson D.G."/>
            <person name="Frelichowski J.E."/>
            <person name="Scheffler J.A."/>
            <person name="Scheffler B.E."/>
            <person name="Wendel J.F."/>
        </authorList>
    </citation>
    <scope>NUCLEOTIDE SEQUENCE [LARGE SCALE GENOMIC DNA]</scope>
    <source>
        <strain evidence="1">27</strain>
        <tissue evidence="1">Leaf</tissue>
    </source>
</reference>
<keyword evidence="2" id="KW-1185">Reference proteome</keyword>
<gene>
    <name evidence="1" type="ORF">Godav_028862</name>
</gene>
<protein>
    <submittedName>
        <fullName evidence="1">Uncharacterized protein</fullName>
    </submittedName>
</protein>
<evidence type="ECO:0000313" key="1">
    <source>
        <dbReference type="EMBL" id="MBA0636118.1"/>
    </source>
</evidence>
<dbReference type="AlphaFoldDB" id="A0A7J8TD83"/>
<evidence type="ECO:0000313" key="2">
    <source>
        <dbReference type="Proteomes" id="UP000593561"/>
    </source>
</evidence>
<accession>A0A7J8TD83</accession>
<organism evidence="1 2">
    <name type="scientific">Gossypium davidsonii</name>
    <name type="common">Davidson's cotton</name>
    <name type="synonym">Gossypium klotzschianum subsp. davidsonii</name>
    <dbReference type="NCBI Taxonomy" id="34287"/>
    <lineage>
        <taxon>Eukaryota</taxon>
        <taxon>Viridiplantae</taxon>
        <taxon>Streptophyta</taxon>
        <taxon>Embryophyta</taxon>
        <taxon>Tracheophyta</taxon>
        <taxon>Spermatophyta</taxon>
        <taxon>Magnoliopsida</taxon>
        <taxon>eudicotyledons</taxon>
        <taxon>Gunneridae</taxon>
        <taxon>Pentapetalae</taxon>
        <taxon>rosids</taxon>
        <taxon>malvids</taxon>
        <taxon>Malvales</taxon>
        <taxon>Malvaceae</taxon>
        <taxon>Malvoideae</taxon>
        <taxon>Gossypium</taxon>
    </lineage>
</organism>
<comment type="caution">
    <text evidence="1">The sequence shown here is derived from an EMBL/GenBank/DDBJ whole genome shotgun (WGS) entry which is preliminary data.</text>
</comment>
<dbReference type="EMBL" id="JABFAC010244503">
    <property type="protein sequence ID" value="MBA0636118.1"/>
    <property type="molecule type" value="Genomic_DNA"/>
</dbReference>
<proteinExistence type="predicted"/>
<name>A0A7J8TD83_GOSDV</name>
<sequence length="27" mass="3544">MDWRWKDGSMMDHDTGWKRYQAQWKNW</sequence>
<dbReference type="Proteomes" id="UP000593561">
    <property type="component" value="Unassembled WGS sequence"/>
</dbReference>